<dbReference type="GeneID" id="19144279"/>
<dbReference type="HOGENOM" id="CLU_915290_0_0_1"/>
<organism evidence="1 2">
    <name type="scientific">Cochliobolus carbonum (strain 26-R-13)</name>
    <name type="common">Maize leaf spot fungus</name>
    <name type="synonym">Bipolaris zeicola</name>
    <dbReference type="NCBI Taxonomy" id="930089"/>
    <lineage>
        <taxon>Eukaryota</taxon>
        <taxon>Fungi</taxon>
        <taxon>Dikarya</taxon>
        <taxon>Ascomycota</taxon>
        <taxon>Pezizomycotina</taxon>
        <taxon>Dothideomycetes</taxon>
        <taxon>Pleosporomycetidae</taxon>
        <taxon>Pleosporales</taxon>
        <taxon>Pleosporineae</taxon>
        <taxon>Pleosporaceae</taxon>
        <taxon>Bipolaris</taxon>
    </lineage>
</organism>
<evidence type="ECO:0000313" key="1">
    <source>
        <dbReference type="EMBL" id="EUC27561.1"/>
    </source>
</evidence>
<dbReference type="AlphaFoldDB" id="W6Y913"/>
<dbReference type="KEGG" id="bze:COCCADRAFT_111369"/>
<gene>
    <name evidence="1" type="ORF">COCCADRAFT_111369</name>
</gene>
<sequence>MGSRRLTIFPRTVNGVDNASPITRNDDSSELSAIKRKLHSEEGTLERKLQKFTTPLRVKRKIFTPLDEDPGKFYRCIHIVDPEGERPYCIAQGIASVANENAYRVVMIRRSSGKFFYGLEDPNPNLLNVVSVFRFQDSLFTVFDRPGLPLSEIAVSHSPRLGLAEVKTISAEALSGISAMCDAGLHLPSIDVEDITISATNGQVQVAIHRAYSQEATTNEKATAFGVMLDDLVSRVPDSSTLQHSQDLVAFIQYAAETTYQELKKDKFLRDSLPTPSLIPFVLNAQIIVFPVEYITEAVIADLGTT</sequence>
<keyword evidence="2" id="KW-1185">Reference proteome</keyword>
<accession>W6Y913</accession>
<dbReference type="RefSeq" id="XP_007718139.1">
    <property type="nucleotide sequence ID" value="XM_007719949.1"/>
</dbReference>
<dbReference type="EMBL" id="KI964909">
    <property type="protein sequence ID" value="EUC27561.1"/>
    <property type="molecule type" value="Genomic_DNA"/>
</dbReference>
<dbReference type="SUPFAM" id="SSF56112">
    <property type="entry name" value="Protein kinase-like (PK-like)"/>
    <property type="match status" value="1"/>
</dbReference>
<name>W6Y913_COCC2</name>
<dbReference type="InterPro" id="IPR011009">
    <property type="entry name" value="Kinase-like_dom_sf"/>
</dbReference>
<dbReference type="Proteomes" id="UP000053841">
    <property type="component" value="Unassembled WGS sequence"/>
</dbReference>
<reference evidence="1 2" key="1">
    <citation type="journal article" date="2013" name="PLoS Genet.">
        <title>Comparative genome structure, secondary metabolite, and effector coding capacity across Cochliobolus pathogens.</title>
        <authorList>
            <person name="Condon B.J."/>
            <person name="Leng Y."/>
            <person name="Wu D."/>
            <person name="Bushley K.E."/>
            <person name="Ohm R.A."/>
            <person name="Otillar R."/>
            <person name="Martin J."/>
            <person name="Schackwitz W."/>
            <person name="Grimwood J."/>
            <person name="MohdZainudin N."/>
            <person name="Xue C."/>
            <person name="Wang R."/>
            <person name="Manning V.A."/>
            <person name="Dhillon B."/>
            <person name="Tu Z.J."/>
            <person name="Steffenson B.J."/>
            <person name="Salamov A."/>
            <person name="Sun H."/>
            <person name="Lowry S."/>
            <person name="LaButti K."/>
            <person name="Han J."/>
            <person name="Copeland A."/>
            <person name="Lindquist E."/>
            <person name="Barry K."/>
            <person name="Schmutz J."/>
            <person name="Baker S.E."/>
            <person name="Ciuffetti L.M."/>
            <person name="Grigoriev I.V."/>
            <person name="Zhong S."/>
            <person name="Turgeon B.G."/>
        </authorList>
    </citation>
    <scope>NUCLEOTIDE SEQUENCE [LARGE SCALE GENOMIC DNA]</scope>
    <source>
        <strain evidence="1 2">26-R-13</strain>
    </source>
</reference>
<dbReference type="OrthoDB" id="3687865at2759"/>
<proteinExistence type="predicted"/>
<protein>
    <submittedName>
        <fullName evidence="1">Uncharacterized protein</fullName>
    </submittedName>
</protein>
<evidence type="ECO:0000313" key="2">
    <source>
        <dbReference type="Proteomes" id="UP000053841"/>
    </source>
</evidence>